<dbReference type="AlphaFoldDB" id="A0A178IN93"/>
<proteinExistence type="inferred from homology"/>
<evidence type="ECO:0000256" key="3">
    <source>
        <dbReference type="ARBA" id="ARBA00023002"/>
    </source>
</evidence>
<keyword evidence="7" id="KW-1185">Reference proteome</keyword>
<dbReference type="InterPro" id="IPR029759">
    <property type="entry name" value="GPX_AS"/>
</dbReference>
<evidence type="ECO:0000256" key="1">
    <source>
        <dbReference type="ARBA" id="ARBA00006926"/>
    </source>
</evidence>
<feature type="active site" evidence="4">
    <location>
        <position position="73"/>
    </location>
</feature>
<evidence type="ECO:0000256" key="4">
    <source>
        <dbReference type="PIRSR" id="PIRSR000303-1"/>
    </source>
</evidence>
<reference evidence="6 7" key="1">
    <citation type="submission" date="2016-01" db="EMBL/GenBank/DDBJ databases">
        <title>High potential of lignocellulose degradation of a new Verrucomicrobia species.</title>
        <authorList>
            <person name="Wang Y."/>
            <person name="Shi Y."/>
            <person name="Qiu Z."/>
            <person name="Liu S."/>
            <person name="Yang H."/>
        </authorList>
    </citation>
    <scope>NUCLEOTIDE SEQUENCE [LARGE SCALE GENOMIC DNA]</scope>
    <source>
        <strain evidence="6 7">TSB47</strain>
    </source>
</reference>
<organism evidence="6 7">
    <name type="scientific">Termitidicoccus mucosus</name>
    <dbReference type="NCBI Taxonomy" id="1184151"/>
    <lineage>
        <taxon>Bacteria</taxon>
        <taxon>Pseudomonadati</taxon>
        <taxon>Verrucomicrobiota</taxon>
        <taxon>Opitutia</taxon>
        <taxon>Opitutales</taxon>
        <taxon>Opitutaceae</taxon>
        <taxon>Termitidicoccus</taxon>
    </lineage>
</organism>
<dbReference type="Gene3D" id="3.40.30.10">
    <property type="entry name" value="Glutaredoxin"/>
    <property type="match status" value="1"/>
</dbReference>
<dbReference type="InterPro" id="IPR000889">
    <property type="entry name" value="Glutathione_peroxidase"/>
</dbReference>
<name>A0A178IN93_9BACT</name>
<comment type="caution">
    <text evidence="6">The sequence shown here is derived from an EMBL/GenBank/DDBJ whole genome shotgun (WGS) entry which is preliminary data.</text>
</comment>
<evidence type="ECO:0000313" key="6">
    <source>
        <dbReference type="EMBL" id="OAM91354.1"/>
    </source>
</evidence>
<dbReference type="Pfam" id="PF00255">
    <property type="entry name" value="GSHPx"/>
    <property type="match status" value="1"/>
</dbReference>
<dbReference type="GO" id="GO:0004601">
    <property type="term" value="F:peroxidase activity"/>
    <property type="evidence" value="ECO:0007669"/>
    <property type="project" value="UniProtKB-KW"/>
</dbReference>
<dbReference type="PROSITE" id="PS51355">
    <property type="entry name" value="GLUTATHIONE_PEROXID_3"/>
    <property type="match status" value="1"/>
</dbReference>
<dbReference type="InterPro" id="IPR036249">
    <property type="entry name" value="Thioredoxin-like_sf"/>
</dbReference>
<comment type="similarity">
    <text evidence="1 5">Belongs to the glutathione peroxidase family.</text>
</comment>
<protein>
    <recommendedName>
        <fullName evidence="5">Glutathione peroxidase</fullName>
    </recommendedName>
</protein>
<sequence>MQSDKLKDALKLTDTQFPILNNIVGYPKQTAVAAAAQAGNLHNFKVRDINGDNFDLASLKGKKVLVVNVASKCGLTKQYTQLQALYKKYGPDKFAIIGFPANNFGKQEPGTDAEIKEFCTTSYSVTFPMMSKISVKGDDIHPLYAWLTQAAANGKQDAPVTWNFQKFLIDENGNWAGVVPPKTTPDSEIITNWIEGRSAVN</sequence>
<evidence type="ECO:0000256" key="2">
    <source>
        <dbReference type="ARBA" id="ARBA00022559"/>
    </source>
</evidence>
<gene>
    <name evidence="6" type="ORF">AW736_03785</name>
</gene>
<dbReference type="FunFam" id="3.40.30.10:FF:000010">
    <property type="entry name" value="Glutathione peroxidase"/>
    <property type="match status" value="1"/>
</dbReference>
<dbReference type="STRING" id="1184151.AW736_03785"/>
<dbReference type="GO" id="GO:0034599">
    <property type="term" value="P:cellular response to oxidative stress"/>
    <property type="evidence" value="ECO:0007669"/>
    <property type="project" value="TreeGrafter"/>
</dbReference>
<dbReference type="PRINTS" id="PR01011">
    <property type="entry name" value="GLUTPROXDASE"/>
</dbReference>
<dbReference type="EMBL" id="LRRQ01000030">
    <property type="protein sequence ID" value="OAM91354.1"/>
    <property type="molecule type" value="Genomic_DNA"/>
</dbReference>
<dbReference type="PIRSF" id="PIRSF000303">
    <property type="entry name" value="Glutathion_perox"/>
    <property type="match status" value="1"/>
</dbReference>
<evidence type="ECO:0000256" key="5">
    <source>
        <dbReference type="RuleBase" id="RU000499"/>
    </source>
</evidence>
<dbReference type="Proteomes" id="UP000078486">
    <property type="component" value="Unassembled WGS sequence"/>
</dbReference>
<dbReference type="SUPFAM" id="SSF52833">
    <property type="entry name" value="Thioredoxin-like"/>
    <property type="match status" value="1"/>
</dbReference>
<accession>A0A178IN93</accession>
<dbReference type="PANTHER" id="PTHR11592">
    <property type="entry name" value="GLUTATHIONE PEROXIDASE"/>
    <property type="match status" value="1"/>
</dbReference>
<evidence type="ECO:0000313" key="7">
    <source>
        <dbReference type="Proteomes" id="UP000078486"/>
    </source>
</evidence>
<dbReference type="CDD" id="cd00340">
    <property type="entry name" value="GSH_Peroxidase"/>
    <property type="match status" value="1"/>
</dbReference>
<keyword evidence="3 5" id="KW-0560">Oxidoreductase</keyword>
<dbReference type="PANTHER" id="PTHR11592:SF78">
    <property type="entry name" value="GLUTATHIONE PEROXIDASE"/>
    <property type="match status" value="1"/>
</dbReference>
<keyword evidence="2 5" id="KW-0575">Peroxidase</keyword>
<dbReference type="PROSITE" id="PS00460">
    <property type="entry name" value="GLUTATHIONE_PEROXID_1"/>
    <property type="match status" value="1"/>
</dbReference>